<keyword evidence="6 7" id="KW-0472">Membrane</keyword>
<keyword evidence="7" id="KW-0407">Ion channel</keyword>
<dbReference type="EMBL" id="JAENMS010000016">
    <property type="protein sequence ID" value="MBL5936845.1"/>
    <property type="molecule type" value="Genomic_DNA"/>
</dbReference>
<evidence type="ECO:0000256" key="5">
    <source>
        <dbReference type="ARBA" id="ARBA00022989"/>
    </source>
</evidence>
<comment type="subcellular location">
    <subcellularLocation>
        <location evidence="7">Cell inner membrane</location>
        <topology evidence="7">Multi-pass membrane protein</topology>
    </subcellularLocation>
    <subcellularLocation>
        <location evidence="1">Cell membrane</location>
        <topology evidence="1">Multi-pass membrane protein</topology>
    </subcellularLocation>
</comment>
<keyword evidence="7" id="KW-0813">Transport</keyword>
<evidence type="ECO:0000256" key="7">
    <source>
        <dbReference type="RuleBase" id="RU369025"/>
    </source>
</evidence>
<evidence type="ECO:0000259" key="9">
    <source>
        <dbReference type="Pfam" id="PF21082"/>
    </source>
</evidence>
<dbReference type="SUPFAM" id="SSF50182">
    <property type="entry name" value="Sm-like ribonucleoproteins"/>
    <property type="match status" value="1"/>
</dbReference>
<dbReference type="GO" id="GO:0008381">
    <property type="term" value="F:mechanosensitive monoatomic ion channel activity"/>
    <property type="evidence" value="ECO:0007669"/>
    <property type="project" value="InterPro"/>
</dbReference>
<dbReference type="Pfam" id="PF00924">
    <property type="entry name" value="MS_channel_2nd"/>
    <property type="match status" value="1"/>
</dbReference>
<dbReference type="Proteomes" id="UP000653275">
    <property type="component" value="Unassembled WGS sequence"/>
</dbReference>
<keyword evidence="5 7" id="KW-1133">Transmembrane helix</keyword>
<dbReference type="InterPro" id="IPR049278">
    <property type="entry name" value="MS_channel_C"/>
</dbReference>
<dbReference type="SUPFAM" id="SSF82689">
    <property type="entry name" value="Mechanosensitive channel protein MscS (YggB), C-terminal domain"/>
    <property type="match status" value="1"/>
</dbReference>
<evidence type="ECO:0000259" key="10">
    <source>
        <dbReference type="Pfam" id="PF21088"/>
    </source>
</evidence>
<dbReference type="Gene3D" id="3.30.70.100">
    <property type="match status" value="1"/>
</dbReference>
<comment type="similarity">
    <text evidence="2 7">Belongs to the MscS (TC 1.A.23) family.</text>
</comment>
<dbReference type="InterPro" id="IPR006686">
    <property type="entry name" value="MscS_channel_CS"/>
</dbReference>
<dbReference type="InterPro" id="IPR010920">
    <property type="entry name" value="LSM_dom_sf"/>
</dbReference>
<dbReference type="InterPro" id="IPR011066">
    <property type="entry name" value="MscS_channel_C_sf"/>
</dbReference>
<evidence type="ECO:0000256" key="3">
    <source>
        <dbReference type="ARBA" id="ARBA00022475"/>
    </source>
</evidence>
<protein>
    <recommendedName>
        <fullName evidence="7">Small-conductance mechanosensitive channel</fullName>
    </recommendedName>
</protein>
<dbReference type="AlphaFoldDB" id="A0AAP2AHR0"/>
<comment type="subunit">
    <text evidence="7">Homoheptamer.</text>
</comment>
<evidence type="ECO:0000256" key="2">
    <source>
        <dbReference type="ARBA" id="ARBA00008017"/>
    </source>
</evidence>
<dbReference type="PANTHER" id="PTHR30221">
    <property type="entry name" value="SMALL-CONDUCTANCE MECHANOSENSITIVE CHANNEL"/>
    <property type="match status" value="1"/>
</dbReference>
<feature type="domain" description="Mechanosensitive ion channel MscS" evidence="8">
    <location>
        <begin position="114"/>
        <end position="180"/>
    </location>
</feature>
<evidence type="ECO:0000256" key="6">
    <source>
        <dbReference type="ARBA" id="ARBA00023136"/>
    </source>
</evidence>
<dbReference type="InterPro" id="IPR006685">
    <property type="entry name" value="MscS_channel_2nd"/>
</dbReference>
<dbReference type="GO" id="GO:0005886">
    <property type="term" value="C:plasma membrane"/>
    <property type="evidence" value="ECO:0007669"/>
    <property type="project" value="UniProtKB-SubCell"/>
</dbReference>
<dbReference type="InterPro" id="IPR023408">
    <property type="entry name" value="MscS_beta-dom_sf"/>
</dbReference>
<keyword evidence="4 7" id="KW-0812">Transmembrane</keyword>
<comment type="function">
    <text evidence="7">Mechanosensitive channel that participates in the regulation of osmotic pressure changes within the cell, opening in response to stretch forces in the membrane lipid bilayer, without the need for other proteins. Contributes to normal resistance to hypoosmotic shock. Forms an ion channel of 1.0 nanosiemens conductance with a slight preference for anions.</text>
</comment>
<name>A0AAP2AHR0_LELAM</name>
<dbReference type="InterPro" id="IPR008910">
    <property type="entry name" value="MSC_TM_helix"/>
</dbReference>
<dbReference type="Gene3D" id="1.10.287.1260">
    <property type="match status" value="1"/>
</dbReference>
<dbReference type="PANTHER" id="PTHR30221:SF1">
    <property type="entry name" value="SMALL-CONDUCTANCE MECHANOSENSITIVE CHANNEL"/>
    <property type="match status" value="1"/>
</dbReference>
<dbReference type="Pfam" id="PF05552">
    <property type="entry name" value="MS_channel_1st_1"/>
    <property type="match status" value="1"/>
</dbReference>
<evidence type="ECO:0000313" key="12">
    <source>
        <dbReference type="Proteomes" id="UP000653275"/>
    </source>
</evidence>
<feature type="transmembrane region" description="Helical" evidence="7">
    <location>
        <begin position="92"/>
        <end position="111"/>
    </location>
</feature>
<keyword evidence="3" id="KW-1003">Cell membrane</keyword>
<comment type="caution">
    <text evidence="11">The sequence shown here is derived from an EMBL/GenBank/DDBJ whole genome shotgun (WGS) entry which is preliminary data.</text>
</comment>
<dbReference type="InterPro" id="IPR011014">
    <property type="entry name" value="MscS_channel_TM-2"/>
</dbReference>
<dbReference type="Pfam" id="PF21088">
    <property type="entry name" value="MS_channel_1st"/>
    <property type="match status" value="1"/>
</dbReference>
<feature type="transmembrane region" description="Helical" evidence="7">
    <location>
        <begin position="27"/>
        <end position="48"/>
    </location>
</feature>
<evidence type="ECO:0000313" key="11">
    <source>
        <dbReference type="EMBL" id="MBL5936845.1"/>
    </source>
</evidence>
<evidence type="ECO:0000256" key="4">
    <source>
        <dbReference type="ARBA" id="ARBA00022692"/>
    </source>
</evidence>
<keyword evidence="7" id="KW-0406">Ion transport</keyword>
<comment type="caution">
    <text evidence="7">Lacks conserved residue(s) required for the propagation of feature annotation.</text>
</comment>
<organism evidence="11 12">
    <name type="scientific">Lelliottia amnigena</name>
    <name type="common">Enterobacter amnigenus</name>
    <dbReference type="NCBI Taxonomy" id="61646"/>
    <lineage>
        <taxon>Bacteria</taxon>
        <taxon>Pseudomonadati</taxon>
        <taxon>Pseudomonadota</taxon>
        <taxon>Gammaproteobacteria</taxon>
        <taxon>Enterobacterales</taxon>
        <taxon>Enterobacteriaceae</taxon>
        <taxon>Lelliottia</taxon>
    </lineage>
</organism>
<dbReference type="InterPro" id="IPR045275">
    <property type="entry name" value="MscS_archaea/bacteria_type"/>
</dbReference>
<proteinExistence type="inferred from homology"/>
<dbReference type="InterPro" id="IPR049142">
    <property type="entry name" value="MS_channel_1st"/>
</dbReference>
<reference evidence="11" key="1">
    <citation type="submission" date="2020-12" db="EMBL/GenBank/DDBJ databases">
        <title>Draft genome sequence of Enterobacter spp., Lelliottia spp. and Serratia spp. isolated from drinking water reservoirs and lakes.</title>
        <authorList>
            <person name="Reitter C."/>
            <person name="Neuhaus K."/>
            <person name="Huegler M."/>
        </authorList>
    </citation>
    <scope>NUCLEOTIDE SEQUENCE</scope>
    <source>
        <strain evidence="11">TZW15</strain>
    </source>
</reference>
<dbReference type="Gene3D" id="2.30.30.60">
    <property type="match status" value="1"/>
</dbReference>
<evidence type="ECO:0000259" key="8">
    <source>
        <dbReference type="Pfam" id="PF00924"/>
    </source>
</evidence>
<feature type="domain" description="Mechanosensitive ion channel MscS C-terminal" evidence="9">
    <location>
        <begin position="186"/>
        <end position="267"/>
    </location>
</feature>
<feature type="domain" description="Mechanosensitive ion channel transmembrane helices 2/3" evidence="10">
    <location>
        <begin position="73"/>
        <end position="112"/>
    </location>
</feature>
<dbReference type="SUPFAM" id="SSF82861">
    <property type="entry name" value="Mechanosensitive channel protein MscS (YggB), transmembrane region"/>
    <property type="match status" value="1"/>
</dbReference>
<dbReference type="FunFam" id="2.30.30.60:FF:000001">
    <property type="entry name" value="MscS Mechanosensitive ion channel"/>
    <property type="match status" value="1"/>
</dbReference>
<evidence type="ECO:0000256" key="1">
    <source>
        <dbReference type="ARBA" id="ARBA00004651"/>
    </source>
</evidence>
<dbReference type="PROSITE" id="PS01246">
    <property type="entry name" value="UPF0003"/>
    <property type="match status" value="1"/>
</dbReference>
<dbReference type="RefSeq" id="WP_202666424.1">
    <property type="nucleotide sequence ID" value="NZ_JAENMR010000017.1"/>
</dbReference>
<accession>A0AAP2AHR0</accession>
<dbReference type="Pfam" id="PF21082">
    <property type="entry name" value="MS_channel_3rd"/>
    <property type="match status" value="1"/>
</dbReference>
<feature type="transmembrane region" description="Helical" evidence="7">
    <location>
        <begin position="60"/>
        <end position="86"/>
    </location>
</feature>
<gene>
    <name evidence="11" type="primary">mscS</name>
    <name evidence="11" type="ORF">I7V27_20640</name>
</gene>
<sequence length="286" mass="30894">MKELNITDEVNKAGEWLAKNQGLLTDYAVNIISAAVLLITGLIFARLVSTALERVLSRRGIDVTVSGFVAVMVRYAIVAFTVIAVLGRLGVQTASVIAVMGAAGLAVGLALQGSLSNFAAGVLLVTLRPLRAGEFVDVGGVAGTVDRVNIFSTTLRTPDNKIIIVPNGKIIAGDIINFSREPQRRVDITVSVAWSADIEQVKRVVSDVVTADSRIIHENGITVRLNEMAPPALNFVVRCWTETALYWDVWFDLTEAIRRGLDDNGIPAPRPQMDVIIRNGDRLHGN</sequence>
<keyword evidence="7" id="KW-0997">Cell inner membrane</keyword>
<dbReference type="NCBIfam" id="NF007662">
    <property type="entry name" value="PRK10334.1"/>
    <property type="match status" value="1"/>
</dbReference>